<evidence type="ECO:0000259" key="6">
    <source>
        <dbReference type="PROSITE" id="PS50970"/>
    </source>
</evidence>
<evidence type="ECO:0000313" key="7">
    <source>
        <dbReference type="EnsemblMetazoa" id="G34937.3:cds"/>
    </source>
</evidence>
<comment type="cofactor">
    <cofactor evidence="4">
        <name>Zn(2+)</name>
        <dbReference type="ChEBI" id="CHEBI:29105"/>
    </cofactor>
    <text evidence="4">Binds 1 zinc ion per subunit.</text>
</comment>
<dbReference type="PANTHER" id="PTHR11103">
    <property type="entry name" value="SLR1189 PROTEIN"/>
    <property type="match status" value="1"/>
</dbReference>
<feature type="domain" description="Hcy-binding" evidence="6">
    <location>
        <begin position="1"/>
        <end position="261"/>
    </location>
</feature>
<keyword evidence="4 5" id="KW-0862">Zinc</keyword>
<dbReference type="GO" id="GO:0009086">
    <property type="term" value="P:methionine biosynthetic process"/>
    <property type="evidence" value="ECO:0007669"/>
    <property type="project" value="InterPro"/>
</dbReference>
<dbReference type="EnsemblMetazoa" id="G34937.3">
    <property type="protein sequence ID" value="G34937.3:cds"/>
    <property type="gene ID" value="G34937"/>
</dbReference>
<feature type="binding site" evidence="4 5">
    <location>
        <position position="247"/>
    </location>
    <ligand>
        <name>Zn(2+)</name>
        <dbReference type="ChEBI" id="CHEBI:29105"/>
    </ligand>
</feature>
<evidence type="ECO:0000256" key="1">
    <source>
        <dbReference type="ARBA" id="ARBA00022603"/>
    </source>
</evidence>
<dbReference type="InterPro" id="IPR003726">
    <property type="entry name" value="HCY_dom"/>
</dbReference>
<keyword evidence="8" id="KW-1185">Reference proteome</keyword>
<dbReference type="Gene3D" id="3.20.20.330">
    <property type="entry name" value="Homocysteine-binding-like domain"/>
    <property type="match status" value="2"/>
</dbReference>
<dbReference type="SUPFAM" id="SSF82282">
    <property type="entry name" value="Homocysteine S-methyltransferase"/>
    <property type="match status" value="1"/>
</dbReference>
<dbReference type="AlphaFoldDB" id="A0A8W8MLP3"/>
<keyword evidence="2 5" id="KW-0808">Transferase</keyword>
<feature type="binding site" evidence="4 5">
    <location>
        <position position="163"/>
    </location>
    <ligand>
        <name>Zn(2+)</name>
        <dbReference type="ChEBI" id="CHEBI:29105"/>
    </ligand>
</feature>
<reference evidence="7" key="1">
    <citation type="submission" date="2022-08" db="UniProtKB">
        <authorList>
            <consortium name="EnsemblMetazoa"/>
        </authorList>
    </citation>
    <scope>IDENTIFICATION</scope>
    <source>
        <strain evidence="7">05x7-T-G4-1.051#20</strain>
    </source>
</reference>
<keyword evidence="1 5" id="KW-0489">Methyltransferase</keyword>
<name>A0A8W8MLP3_MAGGI</name>
<proteinExistence type="predicted"/>
<dbReference type="Pfam" id="PF02574">
    <property type="entry name" value="S-methyl_trans"/>
    <property type="match status" value="1"/>
</dbReference>
<evidence type="ECO:0000256" key="3">
    <source>
        <dbReference type="ARBA" id="ARBA00034478"/>
    </source>
</evidence>
<organism evidence="7 8">
    <name type="scientific">Magallana gigas</name>
    <name type="common">Pacific oyster</name>
    <name type="synonym">Crassostrea gigas</name>
    <dbReference type="NCBI Taxonomy" id="29159"/>
    <lineage>
        <taxon>Eukaryota</taxon>
        <taxon>Metazoa</taxon>
        <taxon>Spiralia</taxon>
        <taxon>Lophotrochozoa</taxon>
        <taxon>Mollusca</taxon>
        <taxon>Bivalvia</taxon>
        <taxon>Autobranchia</taxon>
        <taxon>Pteriomorphia</taxon>
        <taxon>Ostreida</taxon>
        <taxon>Ostreoidea</taxon>
        <taxon>Ostreidae</taxon>
        <taxon>Magallana</taxon>
    </lineage>
</organism>
<dbReference type="Proteomes" id="UP000005408">
    <property type="component" value="Unassembled WGS sequence"/>
</dbReference>
<protein>
    <recommendedName>
        <fullName evidence="6">Hcy-binding domain-containing protein</fullName>
    </recommendedName>
</protein>
<dbReference type="PIRSF" id="PIRSF037505">
    <property type="entry name" value="Betaine_HMT"/>
    <property type="match status" value="1"/>
</dbReference>
<dbReference type="GO" id="GO:0008168">
    <property type="term" value="F:methyltransferase activity"/>
    <property type="evidence" value="ECO:0007669"/>
    <property type="project" value="UniProtKB-UniRule"/>
</dbReference>
<dbReference type="InterPro" id="IPR036589">
    <property type="entry name" value="HCY_dom_sf"/>
</dbReference>
<evidence type="ECO:0000256" key="5">
    <source>
        <dbReference type="PROSITE-ProRule" id="PRU00333"/>
    </source>
</evidence>
<accession>A0A8W8MLP3</accession>
<evidence type="ECO:0000313" key="8">
    <source>
        <dbReference type="Proteomes" id="UP000005408"/>
    </source>
</evidence>
<dbReference type="GO" id="GO:0008270">
    <property type="term" value="F:zinc ion binding"/>
    <property type="evidence" value="ECO:0007669"/>
    <property type="project" value="InterPro"/>
</dbReference>
<keyword evidence="4 5" id="KW-0479">Metal-binding</keyword>
<evidence type="ECO:0000256" key="2">
    <source>
        <dbReference type="ARBA" id="ARBA00022679"/>
    </source>
</evidence>
<dbReference type="PROSITE" id="PS50970">
    <property type="entry name" value="HCY"/>
    <property type="match status" value="1"/>
</dbReference>
<dbReference type="InterPro" id="IPR017226">
    <property type="entry name" value="BHMT-like"/>
</dbReference>
<feature type="binding site" evidence="4 5">
    <location>
        <position position="246"/>
    </location>
    <ligand>
        <name>Zn(2+)</name>
        <dbReference type="ChEBI" id="CHEBI:29105"/>
    </ligand>
</feature>
<evidence type="ECO:0000256" key="4">
    <source>
        <dbReference type="PIRSR" id="PIRSR037505-2"/>
    </source>
</evidence>
<sequence length="301" mass="33934">MSRKGLRERLKNGETLVVAEGYIFEFERRGYLKSGSFVPEVVLEHPELVKSLHEEYVRSGSDVVLAFTYKRDDEDAINKARNMFKEQIEWAVEGRADFIVAETFGEFGEAMLALECIKEYGNGLPSVVTMSLPMTLNMHDGIPVDEACRRLEEAGADVVGLNCGRGPETMVEPLKIIRKACKGPIAALPVPYRTNENQVTFFSLTVPGTEKMAFPLDLSSCYCTREEIRKFAEESKSIGVQYVGICCGNAPHFLREVAAVYEKPAPALKYSPEIEKHFIFGDEKKNDPYYTQTYKKKITQK</sequence>
<comment type="pathway">
    <text evidence="3">Amino-acid biosynthesis; L-methionine biosynthesis via de novo pathway.</text>
</comment>
<dbReference type="GO" id="GO:0032259">
    <property type="term" value="P:methylation"/>
    <property type="evidence" value="ECO:0007669"/>
    <property type="project" value="UniProtKB-KW"/>
</dbReference>
<dbReference type="PANTHER" id="PTHR11103:SF18">
    <property type="entry name" value="SLR1189 PROTEIN"/>
    <property type="match status" value="1"/>
</dbReference>